<keyword evidence="1" id="KW-0472">Membrane</keyword>
<dbReference type="EMBL" id="CAXKWB010004355">
    <property type="protein sequence ID" value="CAL4073489.1"/>
    <property type="molecule type" value="Genomic_DNA"/>
</dbReference>
<name>A0AAV2Q8H5_MEGNR</name>
<evidence type="ECO:0000256" key="1">
    <source>
        <dbReference type="SAM" id="Phobius"/>
    </source>
</evidence>
<organism evidence="2 3">
    <name type="scientific">Meganyctiphanes norvegica</name>
    <name type="common">Northern krill</name>
    <name type="synonym">Thysanopoda norvegica</name>
    <dbReference type="NCBI Taxonomy" id="48144"/>
    <lineage>
        <taxon>Eukaryota</taxon>
        <taxon>Metazoa</taxon>
        <taxon>Ecdysozoa</taxon>
        <taxon>Arthropoda</taxon>
        <taxon>Crustacea</taxon>
        <taxon>Multicrustacea</taxon>
        <taxon>Malacostraca</taxon>
        <taxon>Eumalacostraca</taxon>
        <taxon>Eucarida</taxon>
        <taxon>Euphausiacea</taxon>
        <taxon>Euphausiidae</taxon>
        <taxon>Meganyctiphanes</taxon>
    </lineage>
</organism>
<keyword evidence="3" id="KW-1185">Reference proteome</keyword>
<feature type="non-terminal residue" evidence="2">
    <location>
        <position position="112"/>
    </location>
</feature>
<dbReference type="AlphaFoldDB" id="A0AAV2Q8H5"/>
<proteinExistence type="predicted"/>
<evidence type="ECO:0000313" key="2">
    <source>
        <dbReference type="EMBL" id="CAL4073489.1"/>
    </source>
</evidence>
<keyword evidence="1" id="KW-0812">Transmembrane</keyword>
<accession>A0AAV2Q8H5</accession>
<feature type="transmembrane region" description="Helical" evidence="1">
    <location>
        <begin position="65"/>
        <end position="85"/>
    </location>
</feature>
<reference evidence="2 3" key="1">
    <citation type="submission" date="2024-05" db="EMBL/GenBank/DDBJ databases">
        <authorList>
            <person name="Wallberg A."/>
        </authorList>
    </citation>
    <scope>NUCLEOTIDE SEQUENCE [LARGE SCALE GENOMIC DNA]</scope>
</reference>
<comment type="caution">
    <text evidence="2">The sequence shown here is derived from an EMBL/GenBank/DDBJ whole genome shotgun (WGS) entry which is preliminary data.</text>
</comment>
<keyword evidence="1" id="KW-1133">Transmembrane helix</keyword>
<feature type="transmembrane region" description="Helical" evidence="1">
    <location>
        <begin position="29"/>
        <end position="53"/>
    </location>
</feature>
<evidence type="ECO:0000313" key="3">
    <source>
        <dbReference type="Proteomes" id="UP001497623"/>
    </source>
</evidence>
<gene>
    <name evidence="2" type="ORF">MNOR_LOCUS9143</name>
</gene>
<sequence>MMELSGNTVVDESQSEWAVPEDVALVRWWAYKVLGSLLVCFASITNGVCLLISFRKKPKQLYINLYIRLLATSGLLGCIFSLIWLPSSDECVFHSYGKALYNAFFGKILFNM</sequence>
<dbReference type="Proteomes" id="UP001497623">
    <property type="component" value="Unassembled WGS sequence"/>
</dbReference>
<protein>
    <submittedName>
        <fullName evidence="2">Uncharacterized protein</fullName>
    </submittedName>
</protein>